<dbReference type="STRING" id="446470.Snas_0644"/>
<evidence type="ECO:0000313" key="2">
    <source>
        <dbReference type="EMBL" id="ADD40357.1"/>
    </source>
</evidence>
<keyword evidence="1" id="KW-1133">Transmembrane helix</keyword>
<protein>
    <submittedName>
        <fullName evidence="2">Uncharacterized protein</fullName>
    </submittedName>
</protein>
<keyword evidence="1" id="KW-0472">Membrane</keyword>
<dbReference type="KEGG" id="sna:Snas_0644"/>
<organism evidence="2 3">
    <name type="scientific">Stackebrandtia nassauensis (strain DSM 44728 / CIP 108903 / NRRL B-16338 / NBRC 102104 / LLR-40K-21)</name>
    <dbReference type="NCBI Taxonomy" id="446470"/>
    <lineage>
        <taxon>Bacteria</taxon>
        <taxon>Bacillati</taxon>
        <taxon>Actinomycetota</taxon>
        <taxon>Actinomycetes</taxon>
        <taxon>Glycomycetales</taxon>
        <taxon>Glycomycetaceae</taxon>
        <taxon>Stackebrandtia</taxon>
    </lineage>
</organism>
<keyword evidence="3" id="KW-1185">Reference proteome</keyword>
<proteinExistence type="predicted"/>
<feature type="transmembrane region" description="Helical" evidence="1">
    <location>
        <begin position="50"/>
        <end position="71"/>
    </location>
</feature>
<gene>
    <name evidence="2" type="ordered locus">Snas_0644</name>
</gene>
<dbReference type="EMBL" id="CP001778">
    <property type="protein sequence ID" value="ADD40357.1"/>
    <property type="molecule type" value="Genomic_DNA"/>
</dbReference>
<sequence length="179" mass="19229">MDPEGAEGRSNAVSLTWGCILGLVVGFGCLLGGSIGAVEGSPEQEPGGNVVFIILGGLLAIGSIILLVIAIKSWRRLRRTLSLDATWIRVASAGEQASFQWAEVSKVTVSRVFVYLTIPSASKHDAERFSNLASDRSVWKPESPRVILCKLDSLTGSRQSFLDALTRLSGHDIEYPSKT</sequence>
<reference evidence="2 3" key="1">
    <citation type="journal article" date="2009" name="Stand. Genomic Sci.">
        <title>Complete genome sequence of Stackebrandtia nassauensis type strain (LLR-40K-21).</title>
        <authorList>
            <person name="Munk C."/>
            <person name="Lapidus A."/>
            <person name="Copeland A."/>
            <person name="Jando M."/>
            <person name="Mayilraj S."/>
            <person name="Glavina Del Rio T."/>
            <person name="Nolan M."/>
            <person name="Chen F."/>
            <person name="Lucas S."/>
            <person name="Tice H."/>
            <person name="Cheng J.F."/>
            <person name="Han C."/>
            <person name="Detter J.C."/>
            <person name="Bruce D."/>
            <person name="Goodwin L."/>
            <person name="Chain P."/>
            <person name="Pitluck S."/>
            <person name="Goker M."/>
            <person name="Ovchinikova G."/>
            <person name="Pati A."/>
            <person name="Ivanova N."/>
            <person name="Mavromatis K."/>
            <person name="Chen A."/>
            <person name="Palaniappan K."/>
            <person name="Land M."/>
            <person name="Hauser L."/>
            <person name="Chang Y.J."/>
            <person name="Jeffries C.D."/>
            <person name="Bristow J."/>
            <person name="Eisen J.A."/>
            <person name="Markowitz V."/>
            <person name="Hugenholtz P."/>
            <person name="Kyrpides N.C."/>
            <person name="Klenk H.P."/>
        </authorList>
    </citation>
    <scope>NUCLEOTIDE SEQUENCE [LARGE SCALE GENOMIC DNA]</scope>
    <source>
        <strain evidence="3">DSM 44728 / CIP 108903 / NRRL B-16338 / NBRC 102104 / LLR-40K-21</strain>
    </source>
</reference>
<dbReference type="HOGENOM" id="CLU_1502577_0_0_11"/>
<dbReference type="AlphaFoldDB" id="D3Q6V8"/>
<name>D3Q6V8_STANL</name>
<evidence type="ECO:0000313" key="3">
    <source>
        <dbReference type="Proteomes" id="UP000000844"/>
    </source>
</evidence>
<feature type="transmembrane region" description="Helical" evidence="1">
    <location>
        <begin position="12"/>
        <end position="38"/>
    </location>
</feature>
<dbReference type="Proteomes" id="UP000000844">
    <property type="component" value="Chromosome"/>
</dbReference>
<keyword evidence="1" id="KW-0812">Transmembrane</keyword>
<evidence type="ECO:0000256" key="1">
    <source>
        <dbReference type="SAM" id="Phobius"/>
    </source>
</evidence>
<accession>D3Q6V8</accession>